<feature type="transmembrane region" description="Helical" evidence="9">
    <location>
        <begin position="244"/>
        <end position="263"/>
    </location>
</feature>
<comment type="subcellular location">
    <subcellularLocation>
        <location evidence="1">Cell membrane</location>
        <topology evidence="1">Multi-pass membrane protein</topology>
    </subcellularLocation>
</comment>
<keyword evidence="5 9" id="KW-0812">Transmembrane</keyword>
<feature type="transmembrane region" description="Helical" evidence="9">
    <location>
        <begin position="207"/>
        <end position="232"/>
    </location>
</feature>
<dbReference type="Proteomes" id="UP001596972">
    <property type="component" value="Unassembled WGS sequence"/>
</dbReference>
<feature type="transmembrane region" description="Helical" evidence="9">
    <location>
        <begin position="177"/>
        <end position="195"/>
    </location>
</feature>
<proteinExistence type="predicted"/>
<evidence type="ECO:0000256" key="2">
    <source>
        <dbReference type="ARBA" id="ARBA00022475"/>
    </source>
</evidence>
<dbReference type="EMBL" id="JBHTJA010000016">
    <property type="protein sequence ID" value="MFD0901016.1"/>
    <property type="molecule type" value="Genomic_DNA"/>
</dbReference>
<reference evidence="12" key="1">
    <citation type="journal article" date="2019" name="Int. J. Syst. Evol. Microbiol.">
        <title>The Global Catalogue of Microorganisms (GCM) 10K type strain sequencing project: providing services to taxonomists for standard genome sequencing and annotation.</title>
        <authorList>
            <consortium name="The Broad Institute Genomics Platform"/>
            <consortium name="The Broad Institute Genome Sequencing Center for Infectious Disease"/>
            <person name="Wu L."/>
            <person name="Ma J."/>
        </authorList>
    </citation>
    <scope>NUCLEOTIDE SEQUENCE [LARGE SCALE GENOMIC DNA]</scope>
    <source>
        <strain evidence="12">JCM 31202</strain>
    </source>
</reference>
<evidence type="ECO:0000259" key="10">
    <source>
        <dbReference type="Pfam" id="PF13231"/>
    </source>
</evidence>
<evidence type="ECO:0000256" key="7">
    <source>
        <dbReference type="ARBA" id="ARBA00023136"/>
    </source>
</evidence>
<evidence type="ECO:0000256" key="5">
    <source>
        <dbReference type="ARBA" id="ARBA00022692"/>
    </source>
</evidence>
<keyword evidence="7 9" id="KW-0472">Membrane</keyword>
<feature type="transmembrane region" description="Helical" evidence="9">
    <location>
        <begin position="148"/>
        <end position="165"/>
    </location>
</feature>
<keyword evidence="6 9" id="KW-1133">Transmembrane helix</keyword>
<evidence type="ECO:0000256" key="9">
    <source>
        <dbReference type="SAM" id="Phobius"/>
    </source>
</evidence>
<feature type="transmembrane region" description="Helical" evidence="9">
    <location>
        <begin position="49"/>
        <end position="71"/>
    </location>
</feature>
<dbReference type="InterPro" id="IPR038731">
    <property type="entry name" value="RgtA/B/C-like"/>
</dbReference>
<evidence type="ECO:0000256" key="6">
    <source>
        <dbReference type="ARBA" id="ARBA00022989"/>
    </source>
</evidence>
<organism evidence="11 12">
    <name type="scientific">Actinomadura sediminis</name>
    <dbReference type="NCBI Taxonomy" id="1038904"/>
    <lineage>
        <taxon>Bacteria</taxon>
        <taxon>Bacillati</taxon>
        <taxon>Actinomycetota</taxon>
        <taxon>Actinomycetes</taxon>
        <taxon>Streptosporangiales</taxon>
        <taxon>Thermomonosporaceae</taxon>
        <taxon>Actinomadura</taxon>
    </lineage>
</organism>
<gene>
    <name evidence="11" type="ORF">ACFQ11_11490</name>
</gene>
<evidence type="ECO:0000256" key="8">
    <source>
        <dbReference type="SAM" id="MobiDB-lite"/>
    </source>
</evidence>
<dbReference type="PANTHER" id="PTHR33908">
    <property type="entry name" value="MANNOSYLTRANSFERASE YKCB-RELATED"/>
    <property type="match status" value="1"/>
</dbReference>
<dbReference type="Pfam" id="PF13231">
    <property type="entry name" value="PMT_2"/>
    <property type="match status" value="1"/>
</dbReference>
<dbReference type="InterPro" id="IPR050297">
    <property type="entry name" value="LipidA_mod_glycosyltrf_83"/>
</dbReference>
<keyword evidence="12" id="KW-1185">Reference proteome</keyword>
<keyword evidence="4 11" id="KW-0808">Transferase</keyword>
<protein>
    <submittedName>
        <fullName evidence="11">Glycosyltransferase family 39 protein</fullName>
        <ecNumber evidence="11">2.4.-.-</ecNumber>
    </submittedName>
</protein>
<evidence type="ECO:0000256" key="3">
    <source>
        <dbReference type="ARBA" id="ARBA00022676"/>
    </source>
</evidence>
<dbReference type="PANTHER" id="PTHR33908:SF3">
    <property type="entry name" value="UNDECAPRENYL PHOSPHATE-ALPHA-4-AMINO-4-DEOXY-L-ARABINOSE ARABINOSYL TRANSFERASE"/>
    <property type="match status" value="1"/>
</dbReference>
<dbReference type="GO" id="GO:0016757">
    <property type="term" value="F:glycosyltransferase activity"/>
    <property type="evidence" value="ECO:0007669"/>
    <property type="project" value="UniProtKB-KW"/>
</dbReference>
<feature type="transmembrane region" description="Helical" evidence="9">
    <location>
        <begin position="283"/>
        <end position="311"/>
    </location>
</feature>
<feature type="transmembrane region" description="Helical" evidence="9">
    <location>
        <begin position="323"/>
        <end position="344"/>
    </location>
</feature>
<name>A0ABW3EKZ5_9ACTN</name>
<evidence type="ECO:0000256" key="1">
    <source>
        <dbReference type="ARBA" id="ARBA00004651"/>
    </source>
</evidence>
<evidence type="ECO:0000313" key="12">
    <source>
        <dbReference type="Proteomes" id="UP001596972"/>
    </source>
</evidence>
<dbReference type="RefSeq" id="WP_378298081.1">
    <property type="nucleotide sequence ID" value="NZ_JBHTJA010000016.1"/>
</dbReference>
<comment type="caution">
    <text evidence="11">The sequence shown here is derived from an EMBL/GenBank/DDBJ whole genome shotgun (WGS) entry which is preliminary data.</text>
</comment>
<keyword evidence="2" id="KW-1003">Cell membrane</keyword>
<sequence>MTATPHDVPEAQDVPNAQDVPEARGPLTAPAPGPAAGPRGRGRGRAARFANGPFLPLLPAALTLAISLIGIGRPSLWLDEAATISMATRSYRDMFAVFDHLDLVHALYYMIMRPWVLAFGTGEFALRLPSALATAAAAAGVTVLARRLHGTSAALLGGLAFAVAVQTSRWAQEGRSYAMVAAAAVLATYLFVRGVEPDARRRWPWFAGYAPAVMLLGFLHLHGVLLVAAHAATLPAMRAAPGVWARWLAASAFAAAPLVPFALAARDQTRQVAWLPEPSWDVVWTQVQFVCGSGPLVVPVLTIAVIGAVAALRARSGPHRVPLAAVAVPWLVVPTALLLVVSMVGDPMFYYRYTVYTLPALGLLLGAGLARLLAAASRRADRIAVLAAAAAALAGPSVQPHGLIRHEESRPENMREAASAVAANARPGDAVVYLAGVVRWNAAAYPDVFGRLDDVGMRVGPVAAANLKGRDVRPRDLGPKLAKYDRVWVMNHRSLDPHPPIVDAREQAVQAAGPWRPVRTWTFRGGWLVLFERTGPYRAPHERAHRERARP</sequence>
<dbReference type="EC" id="2.4.-.-" evidence="11"/>
<evidence type="ECO:0000256" key="4">
    <source>
        <dbReference type="ARBA" id="ARBA00022679"/>
    </source>
</evidence>
<feature type="region of interest" description="Disordered" evidence="8">
    <location>
        <begin position="1"/>
        <end position="43"/>
    </location>
</feature>
<accession>A0ABW3EKZ5</accession>
<feature type="transmembrane region" description="Helical" evidence="9">
    <location>
        <begin position="350"/>
        <end position="374"/>
    </location>
</feature>
<keyword evidence="3 11" id="KW-0328">Glycosyltransferase</keyword>
<feature type="domain" description="Glycosyltransferase RgtA/B/C/D-like" evidence="10">
    <location>
        <begin position="117"/>
        <end position="217"/>
    </location>
</feature>
<evidence type="ECO:0000313" key="11">
    <source>
        <dbReference type="EMBL" id="MFD0901016.1"/>
    </source>
</evidence>